<proteinExistence type="predicted"/>
<feature type="region of interest" description="Disordered" evidence="1">
    <location>
        <begin position="50"/>
        <end position="76"/>
    </location>
</feature>
<dbReference type="AlphaFoldDB" id="A0A437JGS1"/>
<dbReference type="Pfam" id="PF04986">
    <property type="entry name" value="Y2_Tnp"/>
    <property type="match status" value="1"/>
</dbReference>
<organism evidence="3 4">
    <name type="scientific">Rubrivivax albus</name>
    <dbReference type="NCBI Taxonomy" id="2499835"/>
    <lineage>
        <taxon>Bacteria</taxon>
        <taxon>Pseudomonadati</taxon>
        <taxon>Pseudomonadota</taxon>
        <taxon>Betaproteobacteria</taxon>
        <taxon>Burkholderiales</taxon>
        <taxon>Sphaerotilaceae</taxon>
        <taxon>Rubrivivax</taxon>
    </lineage>
</organism>
<feature type="compositionally biased region" description="Pro residues" evidence="1">
    <location>
        <begin position="56"/>
        <end position="70"/>
    </location>
</feature>
<evidence type="ECO:0000259" key="2">
    <source>
        <dbReference type="Pfam" id="PF04986"/>
    </source>
</evidence>
<dbReference type="EMBL" id="SACT01000066">
    <property type="protein sequence ID" value="RVT45648.1"/>
    <property type="molecule type" value="Genomic_DNA"/>
</dbReference>
<evidence type="ECO:0000256" key="1">
    <source>
        <dbReference type="SAM" id="MobiDB-lite"/>
    </source>
</evidence>
<dbReference type="GO" id="GO:0003677">
    <property type="term" value="F:DNA binding"/>
    <property type="evidence" value="ECO:0007669"/>
    <property type="project" value="InterPro"/>
</dbReference>
<comment type="caution">
    <text evidence="3">The sequence shown here is derived from an EMBL/GenBank/DDBJ whole genome shotgun (WGS) entry which is preliminary data.</text>
</comment>
<reference evidence="3 4" key="1">
    <citation type="submission" date="2019-01" db="EMBL/GenBank/DDBJ databases">
        <authorList>
            <person name="Chen W.-M."/>
        </authorList>
    </citation>
    <scope>NUCLEOTIDE SEQUENCE [LARGE SCALE GENOMIC DNA]</scope>
    <source>
        <strain evidence="3 4">ICH-3</strain>
    </source>
</reference>
<dbReference type="Proteomes" id="UP000288178">
    <property type="component" value="Unassembled WGS sequence"/>
</dbReference>
<evidence type="ECO:0000313" key="4">
    <source>
        <dbReference type="Proteomes" id="UP000288178"/>
    </source>
</evidence>
<dbReference type="InterPro" id="IPR007069">
    <property type="entry name" value="Transposase_32"/>
</dbReference>
<evidence type="ECO:0000313" key="3">
    <source>
        <dbReference type="EMBL" id="RVT45648.1"/>
    </source>
</evidence>
<dbReference type="GO" id="GO:0006313">
    <property type="term" value="P:DNA transposition"/>
    <property type="evidence" value="ECO:0007669"/>
    <property type="project" value="InterPro"/>
</dbReference>
<protein>
    <recommendedName>
        <fullName evidence="2">Transposase IS801/IS1294 domain-containing protein</fullName>
    </recommendedName>
</protein>
<gene>
    <name evidence="3" type="ORF">ENE75_24755</name>
</gene>
<name>A0A437JGS1_9BURK</name>
<sequence length="95" mass="10843">RTQTQRLSAQQFVRRLLWHAPASRQHTTRHAGLYNSNHREHHVQACAQLRQDGHPWPRPQTSPTPAPATPCPHCGKSLLRTRRLAGLKRQVQGAH</sequence>
<feature type="non-terminal residue" evidence="3">
    <location>
        <position position="1"/>
    </location>
</feature>
<feature type="non-terminal residue" evidence="3">
    <location>
        <position position="95"/>
    </location>
</feature>
<feature type="domain" description="Transposase IS801/IS1294" evidence="2">
    <location>
        <begin position="1"/>
        <end position="38"/>
    </location>
</feature>
<accession>A0A437JGS1</accession>
<dbReference type="RefSeq" id="WP_199232427.1">
    <property type="nucleotide sequence ID" value="NZ_SACT01000066.1"/>
</dbReference>
<dbReference type="GO" id="GO:0004803">
    <property type="term" value="F:transposase activity"/>
    <property type="evidence" value="ECO:0007669"/>
    <property type="project" value="InterPro"/>
</dbReference>
<keyword evidence="4" id="KW-1185">Reference proteome</keyword>